<dbReference type="EMBL" id="KK100654">
    <property type="protein sequence ID" value="KIZ04500.1"/>
    <property type="molecule type" value="Genomic_DNA"/>
</dbReference>
<dbReference type="OrthoDB" id="562581at2759"/>
<name>A0A0D2MP74_9CHLO</name>
<evidence type="ECO:0000313" key="2">
    <source>
        <dbReference type="Proteomes" id="UP000054498"/>
    </source>
</evidence>
<dbReference type="GeneID" id="25736339"/>
<dbReference type="AlphaFoldDB" id="A0A0D2MP74"/>
<protein>
    <submittedName>
        <fullName evidence="1">Uncharacterized protein</fullName>
    </submittedName>
</protein>
<dbReference type="RefSeq" id="XP_013903519.1">
    <property type="nucleotide sequence ID" value="XM_014048065.1"/>
</dbReference>
<accession>A0A0D2MP74</accession>
<organism evidence="1 2">
    <name type="scientific">Monoraphidium neglectum</name>
    <dbReference type="NCBI Taxonomy" id="145388"/>
    <lineage>
        <taxon>Eukaryota</taxon>
        <taxon>Viridiplantae</taxon>
        <taxon>Chlorophyta</taxon>
        <taxon>core chlorophytes</taxon>
        <taxon>Chlorophyceae</taxon>
        <taxon>CS clade</taxon>
        <taxon>Sphaeropleales</taxon>
        <taxon>Selenastraceae</taxon>
        <taxon>Monoraphidium</taxon>
    </lineage>
</organism>
<dbReference type="KEGG" id="mng:MNEG_3461"/>
<reference evidence="1 2" key="1">
    <citation type="journal article" date="2013" name="BMC Genomics">
        <title>Reconstruction of the lipid metabolism for the microalga Monoraphidium neglectum from its genome sequence reveals characteristics suitable for biofuel production.</title>
        <authorList>
            <person name="Bogen C."/>
            <person name="Al-Dilaimi A."/>
            <person name="Albersmeier A."/>
            <person name="Wichmann J."/>
            <person name="Grundmann M."/>
            <person name="Rupp O."/>
            <person name="Lauersen K.J."/>
            <person name="Blifernez-Klassen O."/>
            <person name="Kalinowski J."/>
            <person name="Goesmann A."/>
            <person name="Mussgnug J.H."/>
            <person name="Kruse O."/>
        </authorList>
    </citation>
    <scope>NUCLEOTIDE SEQUENCE [LARGE SCALE GENOMIC DNA]</scope>
    <source>
        <strain evidence="1 2">SAG 48.87</strain>
    </source>
</reference>
<proteinExistence type="predicted"/>
<gene>
    <name evidence="1" type="ORF">MNEG_3461</name>
</gene>
<keyword evidence="2" id="KW-1185">Reference proteome</keyword>
<evidence type="ECO:0000313" key="1">
    <source>
        <dbReference type="EMBL" id="KIZ04500.1"/>
    </source>
</evidence>
<dbReference type="Proteomes" id="UP000054498">
    <property type="component" value="Unassembled WGS sequence"/>
</dbReference>
<sequence length="429" mass="44499">MHPQELASSPPAAITRNYVPRRAHCCAEDTITVTVNPNCADGYKLTATPATQSVVAGAGGTGTADVTITRSPSLAGAALTFGPNPITCTRKGVTDVYTCTNIQPGTNVITVSAANNVGCDAKTSFTVVVTLSCDSYSVSITASPTTITAPSAGSIPPVTVSLAFTPASFPTDATITFTGATCALIKTGAPPYTYSCTGLKLGVNTIMVTVCNNGCDKSDEVKVLVKGPFGGCYTRTNGFWKNRGAQTQYFVDGLKLWGRSFTQAATTKTDTAQTCTLADPLRVLCVKGQSLCDLQQLGKQCMAALINARISSTCSGDCFTGATGLGYKANLDFCCGPTAPPPDAKISSCIGLIDNFNKDKNFVGMAPLPADASPADQAKCPNLPGGGPTSTQGSCSKYADQSSTANDQCKAGYCYNSRRRLLLEFRGEL</sequence>